<evidence type="ECO:0000256" key="1">
    <source>
        <dbReference type="ARBA" id="ARBA00022980"/>
    </source>
</evidence>
<dbReference type="CDD" id="cd23702">
    <property type="entry name" value="eL14"/>
    <property type="match status" value="1"/>
</dbReference>
<dbReference type="GO" id="GO:0003735">
    <property type="term" value="F:structural constituent of ribosome"/>
    <property type="evidence" value="ECO:0007669"/>
    <property type="project" value="InterPro"/>
</dbReference>
<keyword evidence="5" id="KW-1185">Reference proteome</keyword>
<feature type="region of interest" description="Disordered" evidence="3">
    <location>
        <begin position="214"/>
        <end position="252"/>
    </location>
</feature>
<gene>
    <name evidence="4" type="ORF">Celaphus_00002496</name>
</gene>
<evidence type="ECO:0000256" key="3">
    <source>
        <dbReference type="SAM" id="MobiDB-lite"/>
    </source>
</evidence>
<keyword evidence="1" id="KW-0689">Ribosomal protein</keyword>
<dbReference type="InterPro" id="IPR008991">
    <property type="entry name" value="Translation_prot_SH3-like_sf"/>
</dbReference>
<dbReference type="PANTHER" id="PTHR11127">
    <property type="entry name" value="60S RIBOSOMAL PROTEIN L14"/>
    <property type="match status" value="1"/>
</dbReference>
<sequence>ETQRSWQALRSKITLLQLHSPGFLSEQPELLLSTRPVLELRPNASQLFNDHRRAEEVAPTGNSWSLKTFKPDTSDPFILKTRCAQLERGKGGTESKPSIEKRAKRRSNPKVGWVTYASFESCAGKLVVIVDVSNQNRTLVDGPCTQVRRQAMPFKCMQLTDFILKFPHSARQIKHLLLRGQLQKLLPLPMFQQKKKKKKDFFFVCVGKKAPTQEVPAQKATGQNVAPSPKDQKGRKAPAQKAPAPKASGKKA</sequence>
<evidence type="ECO:0000313" key="5">
    <source>
        <dbReference type="Proteomes" id="UP000242450"/>
    </source>
</evidence>
<dbReference type="Gene3D" id="2.30.30.30">
    <property type="match status" value="1"/>
</dbReference>
<name>A0A212CGQ3_CEREH</name>
<dbReference type="Proteomes" id="UP000242450">
    <property type="component" value="Chromosome 20"/>
</dbReference>
<evidence type="ECO:0000313" key="4">
    <source>
        <dbReference type="EMBL" id="OWK05199.1"/>
    </source>
</evidence>
<evidence type="ECO:0000256" key="2">
    <source>
        <dbReference type="ARBA" id="ARBA00023274"/>
    </source>
</evidence>
<comment type="caution">
    <text evidence="4">The sequence shown here is derived from an EMBL/GenBank/DDBJ whole genome shotgun (WGS) entry which is preliminary data.</text>
</comment>
<dbReference type="EMBL" id="MKHE01000020">
    <property type="protein sequence ID" value="OWK05199.1"/>
    <property type="molecule type" value="Genomic_DNA"/>
</dbReference>
<dbReference type="GO" id="GO:0003723">
    <property type="term" value="F:RNA binding"/>
    <property type="evidence" value="ECO:0007669"/>
    <property type="project" value="InterPro"/>
</dbReference>
<dbReference type="GO" id="GO:0031090">
    <property type="term" value="C:organelle membrane"/>
    <property type="evidence" value="ECO:0007669"/>
    <property type="project" value="UniProtKB-ARBA"/>
</dbReference>
<proteinExistence type="predicted"/>
<dbReference type="OrthoDB" id="1875589at2759"/>
<protein>
    <submittedName>
        <fullName evidence="4">Uncharacterized protein</fullName>
    </submittedName>
</protein>
<dbReference type="InterPro" id="IPR014722">
    <property type="entry name" value="Rib_uL2_dom2"/>
</dbReference>
<dbReference type="GO" id="GO:0022625">
    <property type="term" value="C:cytosolic large ribosomal subunit"/>
    <property type="evidence" value="ECO:0007669"/>
    <property type="project" value="TreeGrafter"/>
</dbReference>
<dbReference type="PANTHER" id="PTHR11127:SF2">
    <property type="entry name" value="LARGE RIBOSOMAL SUBUNIT PROTEIN EL14"/>
    <property type="match status" value="1"/>
</dbReference>
<keyword evidence="2" id="KW-0687">Ribonucleoprotein</keyword>
<dbReference type="AlphaFoldDB" id="A0A212CGQ3"/>
<dbReference type="SUPFAM" id="SSF50104">
    <property type="entry name" value="Translation proteins SH3-like domain"/>
    <property type="match status" value="1"/>
</dbReference>
<dbReference type="InterPro" id="IPR039660">
    <property type="entry name" value="Ribosomal_eL14"/>
</dbReference>
<dbReference type="GO" id="GO:0042273">
    <property type="term" value="P:ribosomal large subunit biogenesis"/>
    <property type="evidence" value="ECO:0007669"/>
    <property type="project" value="TreeGrafter"/>
</dbReference>
<feature type="non-terminal residue" evidence="4">
    <location>
        <position position="1"/>
    </location>
</feature>
<accession>A0A212CGQ3</accession>
<reference evidence="4 5" key="1">
    <citation type="journal article" date="2018" name="Mol. Genet. Genomics">
        <title>The red deer Cervus elaphus genome CerEla1.0: sequencing, annotating, genes, and chromosomes.</title>
        <authorList>
            <person name="Bana N.A."/>
            <person name="Nyiri A."/>
            <person name="Nagy J."/>
            <person name="Frank K."/>
            <person name="Nagy T."/>
            <person name="Steger V."/>
            <person name="Schiller M."/>
            <person name="Lakatos P."/>
            <person name="Sugar L."/>
            <person name="Horn P."/>
            <person name="Barta E."/>
            <person name="Orosz L."/>
        </authorList>
    </citation>
    <scope>NUCLEOTIDE SEQUENCE [LARGE SCALE GENOMIC DNA]</scope>
    <source>
        <strain evidence="4">Hungarian</strain>
    </source>
</reference>
<feature type="compositionally biased region" description="Low complexity" evidence="3">
    <location>
        <begin position="239"/>
        <end position="252"/>
    </location>
</feature>
<organism evidence="4 5">
    <name type="scientific">Cervus elaphus hippelaphus</name>
    <name type="common">European red deer</name>
    <dbReference type="NCBI Taxonomy" id="46360"/>
    <lineage>
        <taxon>Eukaryota</taxon>
        <taxon>Metazoa</taxon>
        <taxon>Chordata</taxon>
        <taxon>Craniata</taxon>
        <taxon>Vertebrata</taxon>
        <taxon>Euteleostomi</taxon>
        <taxon>Mammalia</taxon>
        <taxon>Eutheria</taxon>
        <taxon>Laurasiatheria</taxon>
        <taxon>Artiodactyla</taxon>
        <taxon>Ruminantia</taxon>
        <taxon>Pecora</taxon>
        <taxon>Cervidae</taxon>
        <taxon>Cervinae</taxon>
        <taxon>Cervus</taxon>
    </lineage>
</organism>